<dbReference type="Proteomes" id="UP001412239">
    <property type="component" value="Unassembled WGS sequence"/>
</dbReference>
<protein>
    <submittedName>
        <fullName evidence="1">Uncharacterized protein</fullName>
    </submittedName>
</protein>
<accession>A0A292Q2K6</accession>
<dbReference type="EMBL" id="LN890962">
    <property type="protein sequence ID" value="CUS14072.1"/>
    <property type="molecule type" value="Genomic_DNA"/>
</dbReference>
<evidence type="ECO:0000313" key="1">
    <source>
        <dbReference type="EMBL" id="CUS14072.1"/>
    </source>
</evidence>
<proteinExistence type="predicted"/>
<reference evidence="1" key="1">
    <citation type="submission" date="2015-10" db="EMBL/GenBank/DDBJ databases">
        <authorList>
            <person name="Regsiter A."/>
            <person name="william w."/>
        </authorList>
    </citation>
    <scope>NUCLEOTIDE SEQUENCE</scope>
    <source>
        <strain evidence="1">Montdore</strain>
    </source>
</reference>
<sequence>MVSLNLPYHRLRWFITSITSHRLRAQHRKEIPTTTILHNHSCKSKLVTPQPPTYDCQTVRHLWGGKHRGEYAQYQHGTIPVLYGGKGVIWVWVIVGSTRLSSCPFTHLYSSGSLESAYLRYLVFGFSWKSKRN</sequence>
<name>A0A292Q2K6_9PEZI</name>
<dbReference type="AlphaFoldDB" id="A0A292Q2K6"/>
<keyword evidence="2" id="KW-1185">Reference proteome</keyword>
<gene>
    <name evidence="1" type="ORF">GSTUAT00001802001</name>
</gene>
<evidence type="ECO:0000313" key="2">
    <source>
        <dbReference type="Proteomes" id="UP001412239"/>
    </source>
</evidence>
<organism evidence="1 2">
    <name type="scientific">Tuber aestivum</name>
    <name type="common">summer truffle</name>
    <dbReference type="NCBI Taxonomy" id="59557"/>
    <lineage>
        <taxon>Eukaryota</taxon>
        <taxon>Fungi</taxon>
        <taxon>Dikarya</taxon>
        <taxon>Ascomycota</taxon>
        <taxon>Pezizomycotina</taxon>
        <taxon>Pezizomycetes</taxon>
        <taxon>Pezizales</taxon>
        <taxon>Tuberaceae</taxon>
        <taxon>Tuber</taxon>
    </lineage>
</organism>